<feature type="non-terminal residue" evidence="2">
    <location>
        <position position="1"/>
    </location>
</feature>
<dbReference type="Proteomes" id="UP000265520">
    <property type="component" value="Unassembled WGS sequence"/>
</dbReference>
<proteinExistence type="predicted"/>
<evidence type="ECO:0000256" key="1">
    <source>
        <dbReference type="SAM" id="MobiDB-lite"/>
    </source>
</evidence>
<organism evidence="2 3">
    <name type="scientific">Trifolium medium</name>
    <dbReference type="NCBI Taxonomy" id="97028"/>
    <lineage>
        <taxon>Eukaryota</taxon>
        <taxon>Viridiplantae</taxon>
        <taxon>Streptophyta</taxon>
        <taxon>Embryophyta</taxon>
        <taxon>Tracheophyta</taxon>
        <taxon>Spermatophyta</taxon>
        <taxon>Magnoliopsida</taxon>
        <taxon>eudicotyledons</taxon>
        <taxon>Gunneridae</taxon>
        <taxon>Pentapetalae</taxon>
        <taxon>rosids</taxon>
        <taxon>fabids</taxon>
        <taxon>Fabales</taxon>
        <taxon>Fabaceae</taxon>
        <taxon>Papilionoideae</taxon>
        <taxon>50 kb inversion clade</taxon>
        <taxon>NPAAA clade</taxon>
        <taxon>Hologalegina</taxon>
        <taxon>IRL clade</taxon>
        <taxon>Trifolieae</taxon>
        <taxon>Trifolium</taxon>
    </lineage>
</organism>
<accession>A0A392QEB9</accession>
<evidence type="ECO:0000313" key="2">
    <source>
        <dbReference type="EMBL" id="MCI22713.1"/>
    </source>
</evidence>
<sequence>ALLGFVHPVAGTVAARPDGGATVPESLNHPKTQNSYIKPPFI</sequence>
<dbReference type="AlphaFoldDB" id="A0A392QEB9"/>
<evidence type="ECO:0000313" key="3">
    <source>
        <dbReference type="Proteomes" id="UP000265520"/>
    </source>
</evidence>
<keyword evidence="3" id="KW-1185">Reference proteome</keyword>
<dbReference type="EMBL" id="LXQA010131928">
    <property type="protein sequence ID" value="MCI22713.1"/>
    <property type="molecule type" value="Genomic_DNA"/>
</dbReference>
<feature type="region of interest" description="Disordered" evidence="1">
    <location>
        <begin position="16"/>
        <end position="42"/>
    </location>
</feature>
<name>A0A392QEB9_9FABA</name>
<reference evidence="2 3" key="1">
    <citation type="journal article" date="2018" name="Front. Plant Sci.">
        <title>Red Clover (Trifolium pratense) and Zigzag Clover (T. medium) - A Picture of Genomic Similarities and Differences.</title>
        <authorList>
            <person name="Dluhosova J."/>
            <person name="Istvanek J."/>
            <person name="Nedelnik J."/>
            <person name="Repkova J."/>
        </authorList>
    </citation>
    <scope>NUCLEOTIDE SEQUENCE [LARGE SCALE GENOMIC DNA]</scope>
    <source>
        <strain evidence="3">cv. 10/8</strain>
        <tissue evidence="2">Leaf</tissue>
    </source>
</reference>
<comment type="caution">
    <text evidence="2">The sequence shown here is derived from an EMBL/GenBank/DDBJ whole genome shotgun (WGS) entry which is preliminary data.</text>
</comment>
<protein>
    <submittedName>
        <fullName evidence="2">Uncharacterized protein</fullName>
    </submittedName>
</protein>